<reference evidence="9" key="1">
    <citation type="submission" date="2025-08" db="UniProtKB">
        <authorList>
            <consortium name="RefSeq"/>
        </authorList>
    </citation>
    <scope>IDENTIFICATION</scope>
    <source>
        <tissue evidence="9">Leaf</tissue>
    </source>
</reference>
<keyword evidence="4" id="KW-0804">Transcription</keyword>
<keyword evidence="3" id="KW-0238">DNA-binding</keyword>
<dbReference type="OrthoDB" id="1880352at2759"/>
<dbReference type="Pfam" id="PF02365">
    <property type="entry name" value="NAM"/>
    <property type="match status" value="1"/>
</dbReference>
<keyword evidence="5" id="KW-0539">Nucleus</keyword>
<evidence type="ECO:0000256" key="3">
    <source>
        <dbReference type="ARBA" id="ARBA00023125"/>
    </source>
</evidence>
<keyword evidence="2" id="KW-0805">Transcription regulation</keyword>
<dbReference type="GO" id="GO:0006355">
    <property type="term" value="P:regulation of DNA-templated transcription"/>
    <property type="evidence" value="ECO:0007669"/>
    <property type="project" value="InterPro"/>
</dbReference>
<protein>
    <submittedName>
        <fullName evidence="9">NAC domain-containing protein 6</fullName>
    </submittedName>
</protein>
<dbReference type="AlphaFoldDB" id="A0A8B8NKZ2"/>
<feature type="domain" description="NAC" evidence="7">
    <location>
        <begin position="9"/>
        <end position="154"/>
    </location>
</feature>
<keyword evidence="8" id="KW-1185">Reference proteome</keyword>
<evidence type="ECO:0000256" key="5">
    <source>
        <dbReference type="ARBA" id="ARBA00023242"/>
    </source>
</evidence>
<comment type="subcellular location">
    <subcellularLocation>
        <location evidence="1">Nucleus</location>
    </subcellularLocation>
</comment>
<dbReference type="SUPFAM" id="SSF101941">
    <property type="entry name" value="NAC domain"/>
    <property type="match status" value="1"/>
</dbReference>
<dbReference type="PANTHER" id="PTHR31744:SF79">
    <property type="entry name" value="NAC DOMAIN-CONTAINING PROTEIN"/>
    <property type="match status" value="1"/>
</dbReference>
<name>A0A8B8NKZ2_9MYRT</name>
<accession>A0A8B8NKZ2</accession>
<dbReference type="PANTHER" id="PTHR31744">
    <property type="entry name" value="PROTEIN CUP-SHAPED COTYLEDON 2-RELATED"/>
    <property type="match status" value="1"/>
</dbReference>
<dbReference type="GO" id="GO:0005634">
    <property type="term" value="C:nucleus"/>
    <property type="evidence" value="ECO:0007669"/>
    <property type="project" value="UniProtKB-SubCell"/>
</dbReference>
<dbReference type="Proteomes" id="UP000827889">
    <property type="component" value="Chromosome 11"/>
</dbReference>
<feature type="compositionally biased region" description="Low complexity" evidence="6">
    <location>
        <begin position="189"/>
        <end position="198"/>
    </location>
</feature>
<gene>
    <name evidence="9" type="primary">LOC115735872</name>
</gene>
<dbReference type="KEGG" id="rarg:115735872"/>
<dbReference type="FunFam" id="2.170.150.80:FF:000010">
    <property type="entry name" value="NAC domain-containing protein 67-like"/>
    <property type="match status" value="1"/>
</dbReference>
<evidence type="ECO:0000256" key="4">
    <source>
        <dbReference type="ARBA" id="ARBA00023163"/>
    </source>
</evidence>
<evidence type="ECO:0000256" key="2">
    <source>
        <dbReference type="ARBA" id="ARBA00023015"/>
    </source>
</evidence>
<feature type="region of interest" description="Disordered" evidence="6">
    <location>
        <begin position="171"/>
        <end position="203"/>
    </location>
</feature>
<organism evidence="8 9">
    <name type="scientific">Rhodamnia argentea</name>
    <dbReference type="NCBI Taxonomy" id="178133"/>
    <lineage>
        <taxon>Eukaryota</taxon>
        <taxon>Viridiplantae</taxon>
        <taxon>Streptophyta</taxon>
        <taxon>Embryophyta</taxon>
        <taxon>Tracheophyta</taxon>
        <taxon>Spermatophyta</taxon>
        <taxon>Magnoliopsida</taxon>
        <taxon>eudicotyledons</taxon>
        <taxon>Gunneridae</taxon>
        <taxon>Pentapetalae</taxon>
        <taxon>rosids</taxon>
        <taxon>malvids</taxon>
        <taxon>Myrtales</taxon>
        <taxon>Myrtaceae</taxon>
        <taxon>Myrtoideae</taxon>
        <taxon>Myrteae</taxon>
        <taxon>Australasian group</taxon>
        <taxon>Rhodamnia</taxon>
    </lineage>
</organism>
<dbReference type="InterPro" id="IPR003441">
    <property type="entry name" value="NAC-dom"/>
</dbReference>
<dbReference type="InterPro" id="IPR036093">
    <property type="entry name" value="NAC_dom_sf"/>
</dbReference>
<evidence type="ECO:0000313" key="8">
    <source>
        <dbReference type="Proteomes" id="UP000827889"/>
    </source>
</evidence>
<sequence>MEEPTPELELPGFRFHPTEEELLDFYLRNMISNKKLRFDVIGFLNIYNYDPRELPGLAKIGEREWYFFVPRDRKHGSGGRPNRTTKHGFWKATGSDRKIVSLSDHKRVLGLRKTLVFYEGRAPRGSKTDWVMNEYRLPDDSSPKEMVLCKIYRKATSLKVLEQRAAMEEGMNKAVPTASAHPSPPSPFSPMETPSSFSTQPSMNTSNIVLKQELLEGEDEQEVQGFITSPAQDYDMNKVVTKASSSSLQMPTGKEKLPELQVPKMPVDWTQDSFWTQFNSPWLQSLNTPYANILNF</sequence>
<dbReference type="GeneID" id="115735872"/>
<proteinExistence type="predicted"/>
<evidence type="ECO:0000259" key="7">
    <source>
        <dbReference type="PROSITE" id="PS51005"/>
    </source>
</evidence>
<dbReference type="RefSeq" id="XP_030523160.1">
    <property type="nucleotide sequence ID" value="XM_030667300.2"/>
</dbReference>
<dbReference type="GO" id="GO:0003677">
    <property type="term" value="F:DNA binding"/>
    <property type="evidence" value="ECO:0007669"/>
    <property type="project" value="UniProtKB-KW"/>
</dbReference>
<evidence type="ECO:0000313" key="9">
    <source>
        <dbReference type="RefSeq" id="XP_030523160.1"/>
    </source>
</evidence>
<dbReference type="Gene3D" id="2.170.150.80">
    <property type="entry name" value="NAC domain"/>
    <property type="match status" value="1"/>
</dbReference>
<dbReference type="PROSITE" id="PS51005">
    <property type="entry name" value="NAC"/>
    <property type="match status" value="1"/>
</dbReference>
<evidence type="ECO:0000256" key="1">
    <source>
        <dbReference type="ARBA" id="ARBA00004123"/>
    </source>
</evidence>
<evidence type="ECO:0000256" key="6">
    <source>
        <dbReference type="SAM" id="MobiDB-lite"/>
    </source>
</evidence>